<keyword evidence="1 4" id="KW-0479">Metal-binding</keyword>
<keyword evidence="8" id="KW-1185">Reference proteome</keyword>
<feature type="compositionally biased region" description="Polar residues" evidence="5">
    <location>
        <begin position="428"/>
        <end position="441"/>
    </location>
</feature>
<feature type="compositionally biased region" description="Acidic residues" evidence="5">
    <location>
        <begin position="360"/>
        <end position="372"/>
    </location>
</feature>
<evidence type="ECO:0000256" key="3">
    <source>
        <dbReference type="ARBA" id="ARBA00022833"/>
    </source>
</evidence>
<feature type="domain" description="C3H1-type" evidence="6">
    <location>
        <begin position="200"/>
        <end position="228"/>
    </location>
</feature>
<name>A0AAI9SVG0_9ASCO</name>
<feature type="region of interest" description="Disordered" evidence="5">
    <location>
        <begin position="428"/>
        <end position="454"/>
    </location>
</feature>
<evidence type="ECO:0000256" key="1">
    <source>
        <dbReference type="ARBA" id="ARBA00022723"/>
    </source>
</evidence>
<feature type="region of interest" description="Disordered" evidence="5">
    <location>
        <begin position="357"/>
        <end position="387"/>
    </location>
</feature>
<accession>A0AAI9SVG0</accession>
<keyword evidence="3 4" id="KW-0862">Zinc</keyword>
<evidence type="ECO:0000256" key="2">
    <source>
        <dbReference type="ARBA" id="ARBA00022771"/>
    </source>
</evidence>
<dbReference type="Gene3D" id="3.30.1370.210">
    <property type="match status" value="1"/>
</dbReference>
<reference evidence="7" key="1">
    <citation type="journal article" date="2022" name="DNA Res.">
        <title>Genome analysis of five recently described species of the CUG-Ser clade uncovers Candida theae as a new hybrid lineage with pathogenic potential in the Candida parapsilosis species complex.</title>
        <authorList>
            <person name="Mixao V."/>
            <person name="Del Olmo V."/>
            <person name="Hegedusova E."/>
            <person name="Saus E."/>
            <person name="Pryszcz L."/>
            <person name="Cillingova A."/>
            <person name="Nosek J."/>
            <person name="Gabaldon T."/>
        </authorList>
    </citation>
    <scope>NUCLEOTIDE SEQUENCE</scope>
    <source>
        <strain evidence="7">CBS 10844</strain>
    </source>
</reference>
<dbReference type="Proteomes" id="UP001202479">
    <property type="component" value="Unassembled WGS sequence"/>
</dbReference>
<feature type="domain" description="C3H1-type" evidence="6">
    <location>
        <begin position="287"/>
        <end position="315"/>
    </location>
</feature>
<feature type="zinc finger region" description="C3H1-type" evidence="4">
    <location>
        <begin position="287"/>
        <end position="315"/>
    </location>
</feature>
<sequence length="454" mass="52541">MSHGPLLDSNEIKQMYKEIAVLKTSIHERKLVVKNFSNKIGKRVERQRHMRVVVEKDSNGIPQQFVTVYSRTGTSLVNMRLYKREAMRLTQEGTYTEADVENVGVKNAGVKCVGVKNADVEEAIMRQIKMRIFRNKRLNDHCDRVSINNVKYSVAQNGRFLLPLGYNGTNEQAVGEIVWNGEIYRRTKGGNYKIHGEKTPKIREGCRYFTRTGICSKGLKCKYLHEQSKVKICSFFLNNKCTMPNCLLSHTPNSHNTPLCRYNLVNKCHNSQCKYMHTVPEYYDDPRYEIWTCRPFALGSWCSRGKNCPFLHLLNCPDFEEDNVCPRGHECTLNHVFTLRTQKSISTRFNVYIREKKNEEEEGEEQEQEQEQEGMQGVQGVQKKEQEEKEVVSVPKIIINSYNVDPSMLFMYENTHGLNHFIDEKGTQANNEYEPAPSTQLLIEVSSDYSDDDE</sequence>
<feature type="domain" description="C3H1-type" evidence="6">
    <location>
        <begin position="254"/>
        <end position="280"/>
    </location>
</feature>
<dbReference type="GO" id="GO:0008270">
    <property type="term" value="F:zinc ion binding"/>
    <property type="evidence" value="ECO:0007669"/>
    <property type="project" value="UniProtKB-KW"/>
</dbReference>
<dbReference type="Gene3D" id="4.10.1000.10">
    <property type="entry name" value="Zinc finger, CCCH-type"/>
    <property type="match status" value="1"/>
</dbReference>
<dbReference type="InterPro" id="IPR000571">
    <property type="entry name" value="Znf_CCCH"/>
</dbReference>
<organism evidence="7 8">
    <name type="scientific">Candida oxycetoniae</name>
    <dbReference type="NCBI Taxonomy" id="497107"/>
    <lineage>
        <taxon>Eukaryota</taxon>
        <taxon>Fungi</taxon>
        <taxon>Dikarya</taxon>
        <taxon>Ascomycota</taxon>
        <taxon>Saccharomycotina</taxon>
        <taxon>Pichiomycetes</taxon>
        <taxon>Debaryomycetaceae</taxon>
        <taxon>Candida/Lodderomyces clade</taxon>
        <taxon>Candida</taxon>
    </lineage>
</organism>
<evidence type="ECO:0000256" key="5">
    <source>
        <dbReference type="SAM" id="MobiDB-lite"/>
    </source>
</evidence>
<keyword evidence="2 4" id="KW-0863">Zinc-finger</keyword>
<dbReference type="Pfam" id="PF00642">
    <property type="entry name" value="zf-CCCH"/>
    <property type="match status" value="1"/>
</dbReference>
<dbReference type="InterPro" id="IPR036855">
    <property type="entry name" value="Znf_CCCH_sf"/>
</dbReference>
<dbReference type="SMART" id="SM00356">
    <property type="entry name" value="ZnF_C3H1"/>
    <property type="match status" value="4"/>
</dbReference>
<dbReference type="EMBL" id="JAHUZD010000120">
    <property type="protein sequence ID" value="KAI3403798.2"/>
    <property type="molecule type" value="Genomic_DNA"/>
</dbReference>
<feature type="zinc finger region" description="C3H1-type" evidence="4">
    <location>
        <begin position="254"/>
        <end position="280"/>
    </location>
</feature>
<evidence type="ECO:0000259" key="6">
    <source>
        <dbReference type="PROSITE" id="PS50103"/>
    </source>
</evidence>
<dbReference type="PANTHER" id="PTHR46156:SF1">
    <property type="entry name" value="ZINC FINGER CCCH DOMAIN-CONTAINING PROTEIN 3"/>
    <property type="match status" value="1"/>
</dbReference>
<comment type="caution">
    <text evidence="7">The sequence shown here is derived from an EMBL/GenBank/DDBJ whole genome shotgun (WGS) entry which is preliminary data.</text>
</comment>
<evidence type="ECO:0000313" key="7">
    <source>
        <dbReference type="EMBL" id="KAI3403798.2"/>
    </source>
</evidence>
<gene>
    <name evidence="7" type="ORF">KGF56_003433</name>
</gene>
<evidence type="ECO:0000256" key="4">
    <source>
        <dbReference type="PROSITE-ProRule" id="PRU00723"/>
    </source>
</evidence>
<protein>
    <recommendedName>
        <fullName evidence="6">C3H1-type domain-containing protein</fullName>
    </recommendedName>
</protein>
<dbReference type="PANTHER" id="PTHR46156">
    <property type="entry name" value="CCCH ZINGC FINGER"/>
    <property type="match status" value="1"/>
</dbReference>
<feature type="zinc finger region" description="C3H1-type" evidence="4">
    <location>
        <begin position="200"/>
        <end position="228"/>
    </location>
</feature>
<proteinExistence type="predicted"/>
<dbReference type="PROSITE" id="PS50103">
    <property type="entry name" value="ZF_C3H1"/>
    <property type="match status" value="3"/>
</dbReference>
<dbReference type="SUPFAM" id="SSF90229">
    <property type="entry name" value="CCCH zinc finger"/>
    <property type="match status" value="2"/>
</dbReference>
<dbReference type="GeneID" id="73381048"/>
<dbReference type="Pfam" id="PF14608">
    <property type="entry name" value="zf-CCCH_2"/>
    <property type="match status" value="2"/>
</dbReference>
<dbReference type="RefSeq" id="XP_049179545.1">
    <property type="nucleotide sequence ID" value="XM_049324765.1"/>
</dbReference>
<dbReference type="AlphaFoldDB" id="A0AAI9SVG0"/>
<evidence type="ECO:0000313" key="8">
    <source>
        <dbReference type="Proteomes" id="UP001202479"/>
    </source>
</evidence>